<evidence type="ECO:0000313" key="5">
    <source>
        <dbReference type="WBParaSite" id="ECPE_0001826801-mRNA-1"/>
    </source>
</evidence>
<evidence type="ECO:0000256" key="2">
    <source>
        <dbReference type="SAM" id="Coils"/>
    </source>
</evidence>
<feature type="coiled-coil region" evidence="2">
    <location>
        <begin position="8"/>
        <end position="53"/>
    </location>
</feature>
<evidence type="ECO:0000313" key="4">
    <source>
        <dbReference type="Proteomes" id="UP000272942"/>
    </source>
</evidence>
<keyword evidence="2" id="KW-0175">Coiled coil</keyword>
<organism evidence="5">
    <name type="scientific">Echinostoma caproni</name>
    <dbReference type="NCBI Taxonomy" id="27848"/>
    <lineage>
        <taxon>Eukaryota</taxon>
        <taxon>Metazoa</taxon>
        <taxon>Spiralia</taxon>
        <taxon>Lophotrochozoa</taxon>
        <taxon>Platyhelminthes</taxon>
        <taxon>Trematoda</taxon>
        <taxon>Digenea</taxon>
        <taxon>Plagiorchiida</taxon>
        <taxon>Echinostomata</taxon>
        <taxon>Echinostomatoidea</taxon>
        <taxon>Echinostomatidae</taxon>
        <taxon>Echinostoma</taxon>
    </lineage>
</organism>
<dbReference type="Pfam" id="PF03357">
    <property type="entry name" value="Snf7"/>
    <property type="match status" value="1"/>
</dbReference>
<dbReference type="AlphaFoldDB" id="A0A183BG83"/>
<dbReference type="EMBL" id="UZAN01075765">
    <property type="protein sequence ID" value="VDP95837.1"/>
    <property type="molecule type" value="Genomic_DNA"/>
</dbReference>
<dbReference type="WBParaSite" id="ECPE_0001826801-mRNA-1">
    <property type="protein sequence ID" value="ECPE_0001826801-mRNA-1"/>
    <property type="gene ID" value="ECPE_0001826801"/>
</dbReference>
<proteinExistence type="inferred from homology"/>
<evidence type="ECO:0000256" key="1">
    <source>
        <dbReference type="ARBA" id="ARBA00006190"/>
    </source>
</evidence>
<comment type="similarity">
    <text evidence="1">Belongs to the SNF7 family.</text>
</comment>
<keyword evidence="4" id="KW-1185">Reference proteome</keyword>
<evidence type="ECO:0000313" key="3">
    <source>
        <dbReference type="EMBL" id="VDP95837.1"/>
    </source>
</evidence>
<sequence>MFSIFGSKKTVEEQLRANKRAINRAVRELETEKRRLEQDKNKITLEIKKLAKQGEMDAVRILAKQIVRNNNYIRRFTLMKTNLEAVGLKLQTLKSTNAMGETMKDITRVMRRMNASMKLPQLQKIMMEFEKQSGILESKEEMMSDAIDDALGDDDIDESEQVVNKVTRQLYHSPPPPSGFGGRQLCC</sequence>
<name>A0A183BG83_9TREM</name>
<dbReference type="InterPro" id="IPR005024">
    <property type="entry name" value="Snf7_fam"/>
</dbReference>
<dbReference type="GO" id="GO:0007034">
    <property type="term" value="P:vacuolar transport"/>
    <property type="evidence" value="ECO:0007669"/>
    <property type="project" value="InterPro"/>
</dbReference>
<dbReference type="Proteomes" id="UP000272942">
    <property type="component" value="Unassembled WGS sequence"/>
</dbReference>
<reference evidence="3 4" key="2">
    <citation type="submission" date="2018-11" db="EMBL/GenBank/DDBJ databases">
        <authorList>
            <consortium name="Pathogen Informatics"/>
        </authorList>
    </citation>
    <scope>NUCLEOTIDE SEQUENCE [LARGE SCALE GENOMIC DNA]</scope>
    <source>
        <strain evidence="3 4">Egypt</strain>
    </source>
</reference>
<dbReference type="Gene3D" id="6.10.140.1230">
    <property type="match status" value="1"/>
</dbReference>
<dbReference type="OrthoDB" id="10252926at2759"/>
<accession>A0A183BG83</accession>
<protein>
    <submittedName>
        <fullName evidence="5">Charged multivesicular body protein 2a</fullName>
    </submittedName>
</protein>
<dbReference type="PANTHER" id="PTHR10476">
    <property type="entry name" value="CHARGED MULTIVESICULAR BODY PROTEIN"/>
    <property type="match status" value="1"/>
</dbReference>
<reference evidence="5" key="1">
    <citation type="submission" date="2016-06" db="UniProtKB">
        <authorList>
            <consortium name="WormBaseParasite"/>
        </authorList>
    </citation>
    <scope>IDENTIFICATION</scope>
</reference>
<gene>
    <name evidence="3" type="ORF">ECPE_LOCUS18218</name>
</gene>